<evidence type="ECO:0000259" key="9">
    <source>
        <dbReference type="Pfam" id="PF08263"/>
    </source>
</evidence>
<reference evidence="10 12" key="1">
    <citation type="journal article" date="2017" name="Nature">
        <title>The sunflower genome provides insights into oil metabolism, flowering and Asterid evolution.</title>
        <authorList>
            <person name="Badouin H."/>
            <person name="Gouzy J."/>
            <person name="Grassa C.J."/>
            <person name="Murat F."/>
            <person name="Staton S.E."/>
            <person name="Cottret L."/>
            <person name="Lelandais-Briere C."/>
            <person name="Owens G.L."/>
            <person name="Carrere S."/>
            <person name="Mayjonade B."/>
            <person name="Legrand L."/>
            <person name="Gill N."/>
            <person name="Kane N.C."/>
            <person name="Bowers J.E."/>
            <person name="Hubner S."/>
            <person name="Bellec A."/>
            <person name="Berard A."/>
            <person name="Berges H."/>
            <person name="Blanchet N."/>
            <person name="Boniface M.C."/>
            <person name="Brunel D."/>
            <person name="Catrice O."/>
            <person name="Chaidir N."/>
            <person name="Claudel C."/>
            <person name="Donnadieu C."/>
            <person name="Faraut T."/>
            <person name="Fievet G."/>
            <person name="Helmstetter N."/>
            <person name="King M."/>
            <person name="Knapp S.J."/>
            <person name="Lai Z."/>
            <person name="Le Paslier M.C."/>
            <person name="Lippi Y."/>
            <person name="Lorenzon L."/>
            <person name="Mandel J.R."/>
            <person name="Marage G."/>
            <person name="Marchand G."/>
            <person name="Marquand E."/>
            <person name="Bret-Mestries E."/>
            <person name="Morien E."/>
            <person name="Nambeesan S."/>
            <person name="Nguyen T."/>
            <person name="Pegot-Espagnet P."/>
            <person name="Pouilly N."/>
            <person name="Raftis F."/>
            <person name="Sallet E."/>
            <person name="Schiex T."/>
            <person name="Thomas J."/>
            <person name="Vandecasteele C."/>
            <person name="Vares D."/>
            <person name="Vear F."/>
            <person name="Vautrin S."/>
            <person name="Crespi M."/>
            <person name="Mangin B."/>
            <person name="Burke J.M."/>
            <person name="Salse J."/>
            <person name="Munos S."/>
            <person name="Vincourt P."/>
            <person name="Rieseberg L.H."/>
            <person name="Langlade N.B."/>
        </authorList>
    </citation>
    <scope>NUCLEOTIDE SEQUENCE [LARGE SCALE GENOMIC DNA]</scope>
    <source>
        <strain evidence="12">cv. SF193</strain>
        <tissue evidence="10">Leaves</tissue>
    </source>
</reference>
<dbReference type="FunCoup" id="A0A251TM46">
    <property type="interactions" value="223"/>
</dbReference>
<dbReference type="SMART" id="SM00369">
    <property type="entry name" value="LRR_TYP"/>
    <property type="match status" value="3"/>
</dbReference>
<dbReference type="Proteomes" id="UP000215914">
    <property type="component" value="Chromosome 10"/>
</dbReference>
<dbReference type="GO" id="GO:0006952">
    <property type="term" value="P:defense response"/>
    <property type="evidence" value="ECO:0007669"/>
    <property type="project" value="UniProtKB-ARBA"/>
</dbReference>
<feature type="chain" id="PRO_5013327132" evidence="8">
    <location>
        <begin position="27"/>
        <end position="387"/>
    </location>
</feature>
<organism evidence="11 12">
    <name type="scientific">Helianthus annuus</name>
    <name type="common">Common sunflower</name>
    <dbReference type="NCBI Taxonomy" id="4232"/>
    <lineage>
        <taxon>Eukaryota</taxon>
        <taxon>Viridiplantae</taxon>
        <taxon>Streptophyta</taxon>
        <taxon>Embryophyta</taxon>
        <taxon>Tracheophyta</taxon>
        <taxon>Spermatophyta</taxon>
        <taxon>Magnoliopsida</taxon>
        <taxon>eudicotyledons</taxon>
        <taxon>Gunneridae</taxon>
        <taxon>Pentapetalae</taxon>
        <taxon>asterids</taxon>
        <taxon>campanulids</taxon>
        <taxon>Asterales</taxon>
        <taxon>Asteraceae</taxon>
        <taxon>Asteroideae</taxon>
        <taxon>Heliantheae alliance</taxon>
        <taxon>Heliantheae</taxon>
        <taxon>Helianthus</taxon>
    </lineage>
</organism>
<evidence type="ECO:0000313" key="12">
    <source>
        <dbReference type="Proteomes" id="UP000215914"/>
    </source>
</evidence>
<dbReference type="FunFam" id="3.80.10.10:FF:000400">
    <property type="entry name" value="Nuclear pore complex protein NUP107"/>
    <property type="match status" value="1"/>
</dbReference>
<keyword evidence="10" id="KW-0378">Hydrolase</keyword>
<dbReference type="EMBL" id="CM007899">
    <property type="protein sequence ID" value="OTG11692.1"/>
    <property type="molecule type" value="Genomic_DNA"/>
</dbReference>
<dbReference type="OrthoDB" id="676979at2759"/>
<dbReference type="AlphaFoldDB" id="A0A251TM46"/>
<evidence type="ECO:0000256" key="5">
    <source>
        <dbReference type="ARBA" id="ARBA00022737"/>
    </source>
</evidence>
<keyword evidence="3" id="KW-0812">Transmembrane</keyword>
<dbReference type="EC" id="3.2.1.15" evidence="10"/>
<reference evidence="10" key="3">
    <citation type="submission" date="2020-06" db="EMBL/GenBank/DDBJ databases">
        <title>Helianthus annuus Genome sequencing and assembly Release 2.</title>
        <authorList>
            <person name="Gouzy J."/>
            <person name="Langlade N."/>
            <person name="Munos S."/>
        </authorList>
    </citation>
    <scope>NUCLEOTIDE SEQUENCE</scope>
    <source>
        <tissue evidence="10">Leaves</tissue>
    </source>
</reference>
<feature type="domain" description="Leucine-rich repeat-containing N-terminal plant-type" evidence="9">
    <location>
        <begin position="30"/>
        <end position="69"/>
    </location>
</feature>
<evidence type="ECO:0000313" key="10">
    <source>
        <dbReference type="EMBL" id="KAF5786936.1"/>
    </source>
</evidence>
<feature type="signal peptide" evidence="8">
    <location>
        <begin position="1"/>
        <end position="26"/>
    </location>
</feature>
<dbReference type="Pfam" id="PF00560">
    <property type="entry name" value="LRR_1"/>
    <property type="match status" value="1"/>
</dbReference>
<gene>
    <name evidence="11" type="ORF">HannXRQ_Chr10g0301561</name>
    <name evidence="10" type="ORF">HanXRQr2_Chr10g0447121</name>
</gene>
<keyword evidence="10" id="KW-0326">Glycosidase</keyword>
<evidence type="ECO:0000256" key="6">
    <source>
        <dbReference type="ARBA" id="ARBA00022989"/>
    </source>
</evidence>
<dbReference type="OMA" id="CPVAMFN"/>
<dbReference type="InterPro" id="IPR013210">
    <property type="entry name" value="LRR_N_plant-typ"/>
</dbReference>
<evidence type="ECO:0000256" key="7">
    <source>
        <dbReference type="ARBA" id="ARBA00023136"/>
    </source>
</evidence>
<sequence length="387" mass="41555">MTSVTAAAAATVSLFFLLLLSTTAAAATLSTDVSALKAIKSAINPTTIPSYSCLASWNFTSDPCSNPHVTHFLCGLSCSANRVTQLTFDPAGYAGTLSPLVSQLTQLTTIDLSDNKLSGPIPTSLFSLPNLQTLILQSNSFSGTIPPVISNLKAIETLDISHNFLSGSLPDTSSLLTLTRLDLSFNKFTGPLPKLGRNLVEFAVKANRLSGDMPKTSFNELTQLEVVELSDNSLTGIIPGWFFLQPALQQVNLADNGFTGIEILKPIDSDLVAIDAGYNKISGYLSANFTKYPMLSSLSLRYNKLQGPIPEEYSRTTTLSRLFLDGNYLNGMPPKEFFSGRSSVTGSLGDNCLKSCPTSSQLCLKSQKSSSICRQAYGGKNKMRQKL</sequence>
<keyword evidence="7" id="KW-0472">Membrane</keyword>
<dbReference type="PANTHER" id="PTHR48009:SF9">
    <property type="entry name" value="LRR RECEPTOR-LIKE SERINE_THREONINE-PROTEIN KINASE GSO1"/>
    <property type="match status" value="1"/>
</dbReference>
<evidence type="ECO:0000256" key="8">
    <source>
        <dbReference type="SAM" id="SignalP"/>
    </source>
</evidence>
<dbReference type="InterPro" id="IPR053213">
    <property type="entry name" value="RLP29"/>
</dbReference>
<dbReference type="PANTHER" id="PTHR48009">
    <property type="entry name" value="LEUCINE-RICH REPEAT (LRR) FAMILY PROTEIN"/>
    <property type="match status" value="1"/>
</dbReference>
<comment type="subcellular location">
    <subcellularLocation>
        <location evidence="1">Membrane</location>
    </subcellularLocation>
</comment>
<keyword evidence="6" id="KW-1133">Transmembrane helix</keyword>
<evidence type="ECO:0000256" key="1">
    <source>
        <dbReference type="ARBA" id="ARBA00004370"/>
    </source>
</evidence>
<dbReference type="EMBL" id="MNCJ02000325">
    <property type="protein sequence ID" value="KAF5786936.1"/>
    <property type="molecule type" value="Genomic_DNA"/>
</dbReference>
<dbReference type="InterPro" id="IPR003591">
    <property type="entry name" value="Leu-rich_rpt_typical-subtyp"/>
</dbReference>
<dbReference type="GO" id="GO:0051707">
    <property type="term" value="P:response to other organism"/>
    <property type="evidence" value="ECO:0007669"/>
    <property type="project" value="UniProtKB-ARBA"/>
</dbReference>
<dbReference type="InParanoid" id="A0A251TM46"/>
<reference evidence="11" key="2">
    <citation type="submission" date="2017-02" db="EMBL/GenBank/DDBJ databases">
        <title>Sunflower complete genome.</title>
        <authorList>
            <person name="Langlade N."/>
            <person name="Munos S."/>
        </authorList>
    </citation>
    <scope>NUCLEOTIDE SEQUENCE [LARGE SCALE GENOMIC DNA]</scope>
    <source>
        <tissue evidence="11">Leaves</tissue>
    </source>
</reference>
<dbReference type="InterPro" id="IPR032675">
    <property type="entry name" value="LRR_dom_sf"/>
</dbReference>
<evidence type="ECO:0000256" key="4">
    <source>
        <dbReference type="ARBA" id="ARBA00022729"/>
    </source>
</evidence>
<accession>A0A251TM46</accession>
<evidence type="ECO:0000313" key="11">
    <source>
        <dbReference type="EMBL" id="OTG11692.1"/>
    </source>
</evidence>
<dbReference type="Pfam" id="PF08263">
    <property type="entry name" value="LRRNT_2"/>
    <property type="match status" value="1"/>
</dbReference>
<keyword evidence="2" id="KW-0433">Leucine-rich repeat</keyword>
<dbReference type="Gramene" id="mRNA:HanXRQr2_Chr10g0447121">
    <property type="protein sequence ID" value="mRNA:HanXRQr2_Chr10g0447121"/>
    <property type="gene ID" value="HanXRQr2_Chr10g0447121"/>
</dbReference>
<dbReference type="Gene3D" id="3.80.10.10">
    <property type="entry name" value="Ribonuclease Inhibitor"/>
    <property type="match status" value="3"/>
</dbReference>
<name>A0A251TM46_HELAN</name>
<evidence type="ECO:0000256" key="2">
    <source>
        <dbReference type="ARBA" id="ARBA00022614"/>
    </source>
</evidence>
<keyword evidence="12" id="KW-1185">Reference proteome</keyword>
<dbReference type="GO" id="GO:0004650">
    <property type="term" value="F:polygalacturonase activity"/>
    <property type="evidence" value="ECO:0007669"/>
    <property type="project" value="UniProtKB-EC"/>
</dbReference>
<keyword evidence="5" id="KW-0677">Repeat</keyword>
<dbReference type="Pfam" id="PF13855">
    <property type="entry name" value="LRR_8"/>
    <property type="match status" value="2"/>
</dbReference>
<dbReference type="InterPro" id="IPR001611">
    <property type="entry name" value="Leu-rich_rpt"/>
</dbReference>
<protein>
    <submittedName>
        <fullName evidence="10">Polygalacturonase</fullName>
        <ecNumber evidence="10">3.2.1.15</ecNumber>
    </submittedName>
    <submittedName>
        <fullName evidence="11">Putative leucine-rich repeat domain, L domain-like protein</fullName>
    </submittedName>
</protein>
<dbReference type="GO" id="GO:0016020">
    <property type="term" value="C:membrane"/>
    <property type="evidence" value="ECO:0007669"/>
    <property type="project" value="UniProtKB-SubCell"/>
</dbReference>
<evidence type="ECO:0000256" key="3">
    <source>
        <dbReference type="ARBA" id="ARBA00022692"/>
    </source>
</evidence>
<dbReference type="PRINTS" id="PR00019">
    <property type="entry name" value="LEURICHRPT"/>
</dbReference>
<dbReference type="SUPFAM" id="SSF52058">
    <property type="entry name" value="L domain-like"/>
    <property type="match status" value="1"/>
</dbReference>
<proteinExistence type="predicted"/>
<keyword evidence="4 8" id="KW-0732">Signal</keyword>